<proteinExistence type="predicted"/>
<dbReference type="Proteomes" id="UP000265520">
    <property type="component" value="Unassembled WGS sequence"/>
</dbReference>
<evidence type="ECO:0000313" key="1">
    <source>
        <dbReference type="EMBL" id="MCI45652.1"/>
    </source>
</evidence>
<dbReference type="AlphaFoldDB" id="A0A392SB07"/>
<comment type="caution">
    <text evidence="1">The sequence shown here is derived from an EMBL/GenBank/DDBJ whole genome shotgun (WGS) entry which is preliminary data.</text>
</comment>
<evidence type="ECO:0000313" key="2">
    <source>
        <dbReference type="Proteomes" id="UP000265520"/>
    </source>
</evidence>
<organism evidence="1 2">
    <name type="scientific">Trifolium medium</name>
    <dbReference type="NCBI Taxonomy" id="97028"/>
    <lineage>
        <taxon>Eukaryota</taxon>
        <taxon>Viridiplantae</taxon>
        <taxon>Streptophyta</taxon>
        <taxon>Embryophyta</taxon>
        <taxon>Tracheophyta</taxon>
        <taxon>Spermatophyta</taxon>
        <taxon>Magnoliopsida</taxon>
        <taxon>eudicotyledons</taxon>
        <taxon>Gunneridae</taxon>
        <taxon>Pentapetalae</taxon>
        <taxon>rosids</taxon>
        <taxon>fabids</taxon>
        <taxon>Fabales</taxon>
        <taxon>Fabaceae</taxon>
        <taxon>Papilionoideae</taxon>
        <taxon>50 kb inversion clade</taxon>
        <taxon>NPAAA clade</taxon>
        <taxon>Hologalegina</taxon>
        <taxon>IRL clade</taxon>
        <taxon>Trifolieae</taxon>
        <taxon>Trifolium</taxon>
    </lineage>
</organism>
<name>A0A392SB07_9FABA</name>
<keyword evidence="2" id="KW-1185">Reference proteome</keyword>
<dbReference type="EMBL" id="LXQA010346812">
    <property type="protein sequence ID" value="MCI45652.1"/>
    <property type="molecule type" value="Genomic_DNA"/>
</dbReference>
<accession>A0A392SB07</accession>
<feature type="non-terminal residue" evidence="1">
    <location>
        <position position="100"/>
    </location>
</feature>
<dbReference type="GO" id="GO:0016740">
    <property type="term" value="F:transferase activity"/>
    <property type="evidence" value="ECO:0007669"/>
    <property type="project" value="UniProtKB-KW"/>
</dbReference>
<protein>
    <submittedName>
        <fullName evidence="1">Polynucleotidyl transferase ribonuclease H fold</fullName>
    </submittedName>
</protein>
<keyword evidence="1" id="KW-0808">Transferase</keyword>
<feature type="non-terminal residue" evidence="1">
    <location>
        <position position="1"/>
    </location>
</feature>
<sequence length="100" mass="11586">FTEQFLVTLAITAWSLWRKRNVKLWEQQTESVDHVLARVDYTLQTWTCAQNIQQHSSSVRRSQAEHWQPPPTKFVKCNIDVAVFAPAQKASMGACLRNEK</sequence>
<reference evidence="1 2" key="1">
    <citation type="journal article" date="2018" name="Front. Plant Sci.">
        <title>Red Clover (Trifolium pratense) and Zigzag Clover (T. medium) - A Picture of Genomic Similarities and Differences.</title>
        <authorList>
            <person name="Dluhosova J."/>
            <person name="Istvanek J."/>
            <person name="Nedelnik J."/>
            <person name="Repkova J."/>
        </authorList>
    </citation>
    <scope>NUCLEOTIDE SEQUENCE [LARGE SCALE GENOMIC DNA]</scope>
    <source>
        <strain evidence="2">cv. 10/8</strain>
        <tissue evidence="1">Leaf</tissue>
    </source>
</reference>